<sequence>MVYINCKNWKTKRPTAKLNTGFAGPYPVKEHIGRRAYRITLPASLKVHDVFHISMLEPAKSSSLAQRSQLPVEPPLPDEELEYKVEAIVGKRVRNGQLEYKVLWRGYPEEAALWEPQALLSCPDLIREYEDLAGGRA</sequence>
<dbReference type="GO" id="GO:0005634">
    <property type="term" value="C:nucleus"/>
    <property type="evidence" value="ECO:0007669"/>
    <property type="project" value="UniProtKB-SubCell"/>
</dbReference>
<dbReference type="SMART" id="SM00298">
    <property type="entry name" value="CHROMO"/>
    <property type="match status" value="1"/>
</dbReference>
<dbReference type="InterPro" id="IPR023780">
    <property type="entry name" value="Chromo_domain"/>
</dbReference>
<dbReference type="Pfam" id="PF00385">
    <property type="entry name" value="Chromo"/>
    <property type="match status" value="1"/>
</dbReference>
<protein>
    <recommendedName>
        <fullName evidence="3">Chromo domain-containing protein</fullName>
    </recommendedName>
</protein>
<evidence type="ECO:0000313" key="5">
    <source>
        <dbReference type="Proteomes" id="UP000324022"/>
    </source>
</evidence>
<dbReference type="AlphaFoldDB" id="A0A5C3EGJ3"/>
<dbReference type="PROSITE" id="PS50013">
    <property type="entry name" value="CHROMO_2"/>
    <property type="match status" value="1"/>
</dbReference>
<evidence type="ECO:0000313" key="4">
    <source>
        <dbReference type="EMBL" id="SPO29773.1"/>
    </source>
</evidence>
<feature type="domain" description="Chromo" evidence="3">
    <location>
        <begin position="83"/>
        <end position="137"/>
    </location>
</feature>
<reference evidence="4 5" key="1">
    <citation type="submission" date="2018-03" db="EMBL/GenBank/DDBJ databases">
        <authorList>
            <person name="Guldener U."/>
        </authorList>
    </citation>
    <scope>NUCLEOTIDE SEQUENCE [LARGE SCALE GENOMIC DNA]</scope>
    <source>
        <strain evidence="4 5">NBRC100155</strain>
    </source>
</reference>
<dbReference type="InterPro" id="IPR016197">
    <property type="entry name" value="Chromo-like_dom_sf"/>
</dbReference>
<dbReference type="OrthoDB" id="2553898at2759"/>
<evidence type="ECO:0000256" key="2">
    <source>
        <dbReference type="ARBA" id="ARBA00023242"/>
    </source>
</evidence>
<dbReference type="InterPro" id="IPR056924">
    <property type="entry name" value="SH3_Tf2-1"/>
</dbReference>
<organism evidence="4 5">
    <name type="scientific">Ustilago trichophora</name>
    <dbReference type="NCBI Taxonomy" id="86804"/>
    <lineage>
        <taxon>Eukaryota</taxon>
        <taxon>Fungi</taxon>
        <taxon>Dikarya</taxon>
        <taxon>Basidiomycota</taxon>
        <taxon>Ustilaginomycotina</taxon>
        <taxon>Ustilaginomycetes</taxon>
        <taxon>Ustilaginales</taxon>
        <taxon>Ustilaginaceae</taxon>
        <taxon>Ustilago</taxon>
    </lineage>
</organism>
<dbReference type="PANTHER" id="PTHR22812">
    <property type="entry name" value="CHROMOBOX PROTEIN"/>
    <property type="match status" value="1"/>
</dbReference>
<dbReference type="EMBL" id="OOIN01000029">
    <property type="protein sequence ID" value="SPO29773.1"/>
    <property type="molecule type" value="Genomic_DNA"/>
</dbReference>
<dbReference type="Gene3D" id="2.40.50.40">
    <property type="match status" value="1"/>
</dbReference>
<keyword evidence="2" id="KW-0539">Nucleus</keyword>
<proteinExistence type="predicted"/>
<dbReference type="Proteomes" id="UP000324022">
    <property type="component" value="Unassembled WGS sequence"/>
</dbReference>
<dbReference type="InterPro" id="IPR051219">
    <property type="entry name" value="Heterochromatin_chromo-domain"/>
</dbReference>
<keyword evidence="5" id="KW-1185">Reference proteome</keyword>
<dbReference type="Pfam" id="PF24626">
    <property type="entry name" value="SH3_Tf2-1"/>
    <property type="match status" value="1"/>
</dbReference>
<evidence type="ECO:0000259" key="3">
    <source>
        <dbReference type="PROSITE" id="PS50013"/>
    </source>
</evidence>
<comment type="subcellular location">
    <subcellularLocation>
        <location evidence="1">Nucleus</location>
    </subcellularLocation>
</comment>
<dbReference type="InterPro" id="IPR000953">
    <property type="entry name" value="Chromo/chromo_shadow_dom"/>
</dbReference>
<dbReference type="GO" id="GO:0006338">
    <property type="term" value="P:chromatin remodeling"/>
    <property type="evidence" value="ECO:0007669"/>
    <property type="project" value="UniProtKB-ARBA"/>
</dbReference>
<gene>
    <name evidence="4" type="ORF">UTRI_05595</name>
</gene>
<name>A0A5C3EGJ3_9BASI</name>
<evidence type="ECO:0000256" key="1">
    <source>
        <dbReference type="ARBA" id="ARBA00004123"/>
    </source>
</evidence>
<dbReference type="CDD" id="cd00024">
    <property type="entry name" value="CD_CSD"/>
    <property type="match status" value="1"/>
</dbReference>
<accession>A0A5C3EGJ3</accession>
<dbReference type="SUPFAM" id="SSF54160">
    <property type="entry name" value="Chromo domain-like"/>
    <property type="match status" value="1"/>
</dbReference>